<name>A0A7R9QCQ3_9ACAR</name>
<evidence type="ECO:0000313" key="2">
    <source>
        <dbReference type="Proteomes" id="UP000759131"/>
    </source>
</evidence>
<reference evidence="1" key="1">
    <citation type="submission" date="2020-11" db="EMBL/GenBank/DDBJ databases">
        <authorList>
            <person name="Tran Van P."/>
        </authorList>
    </citation>
    <scope>NUCLEOTIDE SEQUENCE</scope>
</reference>
<proteinExistence type="predicted"/>
<dbReference type="EMBL" id="OC879113">
    <property type="protein sequence ID" value="CAD7640990.1"/>
    <property type="molecule type" value="Genomic_DNA"/>
</dbReference>
<dbReference type="InterPro" id="IPR036866">
    <property type="entry name" value="RibonucZ/Hydroxyglut_hydro"/>
</dbReference>
<protein>
    <submittedName>
        <fullName evidence="1">Uncharacterized protein</fullName>
    </submittedName>
</protein>
<dbReference type="AlphaFoldDB" id="A0A7R9QCQ3"/>
<dbReference type="EMBL" id="CAJPIZ010024538">
    <property type="protein sequence ID" value="CAG2118503.1"/>
    <property type="molecule type" value="Genomic_DNA"/>
</dbReference>
<dbReference type="SUPFAM" id="SSF56281">
    <property type="entry name" value="Metallo-hydrolase/oxidoreductase"/>
    <property type="match status" value="1"/>
</dbReference>
<gene>
    <name evidence="1" type="ORF">OSB1V03_LOCUS18454</name>
</gene>
<organism evidence="1">
    <name type="scientific">Medioppia subpectinata</name>
    <dbReference type="NCBI Taxonomy" id="1979941"/>
    <lineage>
        <taxon>Eukaryota</taxon>
        <taxon>Metazoa</taxon>
        <taxon>Ecdysozoa</taxon>
        <taxon>Arthropoda</taxon>
        <taxon>Chelicerata</taxon>
        <taxon>Arachnida</taxon>
        <taxon>Acari</taxon>
        <taxon>Acariformes</taxon>
        <taxon>Sarcoptiformes</taxon>
        <taxon>Oribatida</taxon>
        <taxon>Brachypylina</taxon>
        <taxon>Oppioidea</taxon>
        <taxon>Oppiidae</taxon>
        <taxon>Medioppia</taxon>
    </lineage>
</organism>
<sequence length="82" mass="8955">MKFISLSGNGSKSCNAIKFKSTLIMLDCALDTSTTTAFLPIPLVHRYTSHTHPLRHLYPTINSIVSLTPPQQSLVNASQLDA</sequence>
<keyword evidence="2" id="KW-1185">Reference proteome</keyword>
<accession>A0A7R9QCQ3</accession>
<dbReference type="Proteomes" id="UP000759131">
    <property type="component" value="Unassembled WGS sequence"/>
</dbReference>
<evidence type="ECO:0000313" key="1">
    <source>
        <dbReference type="EMBL" id="CAD7640990.1"/>
    </source>
</evidence>